<proteinExistence type="predicted"/>
<keyword evidence="2" id="KW-1185">Reference proteome</keyword>
<comment type="caution">
    <text evidence="1">The sequence shown here is derived from an EMBL/GenBank/DDBJ whole genome shotgun (WGS) entry which is preliminary data.</text>
</comment>
<reference evidence="1 2" key="1">
    <citation type="submission" date="2024-04" db="EMBL/GenBank/DDBJ databases">
        <title>Defined microbial consortia suppress multidrug-resistant proinflammatory Enterobacteriaceae via ecological control.</title>
        <authorList>
            <person name="Furuichi M."/>
            <person name="Kawaguchi T."/>
            <person name="Pust M."/>
            <person name="Yasuma K."/>
            <person name="Plichta D."/>
            <person name="Hasegawa N."/>
            <person name="Ohya T."/>
            <person name="Bhattarai S."/>
            <person name="Sasajima S."/>
            <person name="Aoto Y."/>
            <person name="Tuganbaev T."/>
            <person name="Yaginuma M."/>
            <person name="Ueda M."/>
            <person name="Okahashi N."/>
            <person name="Amafuji K."/>
            <person name="Kiridooshi Y."/>
            <person name="Sugita K."/>
            <person name="Strazar M."/>
            <person name="Skelly A."/>
            <person name="Suda W."/>
            <person name="Hattori M."/>
            <person name="Nakamoto N."/>
            <person name="Caballero S."/>
            <person name="Norman J."/>
            <person name="Olle B."/>
            <person name="Tanoue T."/>
            <person name="Arita M."/>
            <person name="Bucci V."/>
            <person name="Atarashi K."/>
            <person name="Xavier R."/>
            <person name="Honda K."/>
        </authorList>
    </citation>
    <scope>NUCLEOTIDE SEQUENCE [LARGE SCALE GENOMIC DNA]</scope>
    <source>
        <strain evidence="2">k34-0107-D12</strain>
    </source>
</reference>
<gene>
    <name evidence="1" type="ORF">K340107D12_12280</name>
</gene>
<evidence type="ECO:0000313" key="2">
    <source>
        <dbReference type="Proteomes" id="UP001600941"/>
    </source>
</evidence>
<name>A0ABQ0BPN8_9FIRM</name>
<protein>
    <submittedName>
        <fullName evidence="1">Uncharacterized protein</fullName>
    </submittedName>
</protein>
<sequence length="76" mass="8861">MKRLHRMALSCSIRFRLVPQVRPEQQERQELPGLQVQQVRKALPVPQALQVPQVRQVPPELRVRPELPVQRVRPGS</sequence>
<accession>A0ABQ0BPN8</accession>
<organism evidence="1 2">
    <name type="scientific">Blautia parvula</name>
    <dbReference type="NCBI Taxonomy" id="2877527"/>
    <lineage>
        <taxon>Bacteria</taxon>
        <taxon>Bacillati</taxon>
        <taxon>Bacillota</taxon>
        <taxon>Clostridia</taxon>
        <taxon>Lachnospirales</taxon>
        <taxon>Lachnospiraceae</taxon>
        <taxon>Blautia</taxon>
    </lineage>
</organism>
<dbReference type="Proteomes" id="UP001600941">
    <property type="component" value="Unassembled WGS sequence"/>
</dbReference>
<evidence type="ECO:0000313" key="1">
    <source>
        <dbReference type="EMBL" id="GAA6498412.1"/>
    </source>
</evidence>
<dbReference type="EMBL" id="BAABZQ010000001">
    <property type="protein sequence ID" value="GAA6498412.1"/>
    <property type="molecule type" value="Genomic_DNA"/>
</dbReference>